<dbReference type="InterPro" id="IPR003439">
    <property type="entry name" value="ABC_transporter-like_ATP-bd"/>
</dbReference>
<evidence type="ECO:0000256" key="5">
    <source>
        <dbReference type="ARBA" id="ARBA00022989"/>
    </source>
</evidence>
<dbReference type="InterPro" id="IPR036640">
    <property type="entry name" value="ABC1_TM_sf"/>
</dbReference>
<sequence length="589" mass="65093">MNDKELLKDYVRKHWAVYMTAVLLIIASNIDQALLPLLLGRFTDRLQQELLTMQDVIRYSLLLVAVAVSYNVLFALGQYTIMKLGRRFEFFTRDKLFGKFSELGVQYYAKQGNGKLLSYVMNDVTYVREAISNGITQTTNAVFLLLSCVVMMLASGIPPLLICISAGPLLLIPFLVVYFGPRIRKRSSRVQESIAAMTEAAEEQLGGIRVSKTFAVEDIARARFGAKVDDITEKQLKLVRMSSLFQAMLPFLGSVSLVISLLIGGIMVMRGSATLGSFVALTLYLRIIAGPLQQIGNVINMMQRSGASLERVNRLMAEIPDVSDRDQAAALSSVHDIALRGLTFTYPGSSQPALKDLNLLIREGQTLGIVGRTGSGKSTLIHLLLRIYDPPEGSVWINGKDIHAYTLDSLRSAIAYVPQDGFLFSTTIRDNIAFSDRSAPMGHIEEGARQAMIYDNIIRFPDRFETRLGERGVTLSGGQRQRTSLARGLIKNSSLLILDDSMSAVDAVTEKGILASLRKMRKGKTTLIVSHRISAVMHADHIIVLEEGRMAESGTHAELLARQGIYAAMHKLQEEGLQDGADQYRVNRS</sequence>
<dbReference type="SUPFAM" id="SSF90123">
    <property type="entry name" value="ABC transporter transmembrane region"/>
    <property type="match status" value="1"/>
</dbReference>
<dbReference type="EMBL" id="JBHILM010000001">
    <property type="protein sequence ID" value="MFB5679454.1"/>
    <property type="molecule type" value="Genomic_DNA"/>
</dbReference>
<feature type="transmembrane region" description="Helical" evidence="7">
    <location>
        <begin position="135"/>
        <end position="153"/>
    </location>
</feature>
<keyword evidence="5 7" id="KW-1133">Transmembrane helix</keyword>
<dbReference type="InterPro" id="IPR003593">
    <property type="entry name" value="AAA+_ATPase"/>
</dbReference>
<dbReference type="PANTHER" id="PTHR43394">
    <property type="entry name" value="ATP-DEPENDENT PERMEASE MDL1, MITOCHONDRIAL"/>
    <property type="match status" value="1"/>
</dbReference>
<keyword evidence="2 7" id="KW-0812">Transmembrane</keyword>
<name>A0ABV5B194_9BACL</name>
<dbReference type="GO" id="GO:0005524">
    <property type="term" value="F:ATP binding"/>
    <property type="evidence" value="ECO:0007669"/>
    <property type="project" value="UniProtKB-KW"/>
</dbReference>
<keyword evidence="4 10" id="KW-0067">ATP-binding</keyword>
<gene>
    <name evidence="10" type="ORF">ACE3NQ_00835</name>
</gene>
<dbReference type="CDD" id="cd18541">
    <property type="entry name" value="ABC_6TM_TmrB_like"/>
    <property type="match status" value="1"/>
</dbReference>
<dbReference type="Pfam" id="PF00005">
    <property type="entry name" value="ABC_tran"/>
    <property type="match status" value="1"/>
</dbReference>
<evidence type="ECO:0000259" key="8">
    <source>
        <dbReference type="PROSITE" id="PS50893"/>
    </source>
</evidence>
<keyword evidence="6 7" id="KW-0472">Membrane</keyword>
<dbReference type="Gene3D" id="3.40.50.300">
    <property type="entry name" value="P-loop containing nucleotide triphosphate hydrolases"/>
    <property type="match status" value="1"/>
</dbReference>
<dbReference type="Pfam" id="PF00664">
    <property type="entry name" value="ABC_membrane"/>
    <property type="match status" value="1"/>
</dbReference>
<evidence type="ECO:0000256" key="4">
    <source>
        <dbReference type="ARBA" id="ARBA00022840"/>
    </source>
</evidence>
<evidence type="ECO:0000256" key="1">
    <source>
        <dbReference type="ARBA" id="ARBA00004651"/>
    </source>
</evidence>
<keyword evidence="3" id="KW-0547">Nucleotide-binding</keyword>
<accession>A0ABV5B194</accession>
<evidence type="ECO:0000259" key="9">
    <source>
        <dbReference type="PROSITE" id="PS50929"/>
    </source>
</evidence>
<feature type="transmembrane region" description="Helical" evidence="7">
    <location>
        <begin position="15"/>
        <end position="39"/>
    </location>
</feature>
<dbReference type="PROSITE" id="PS50929">
    <property type="entry name" value="ABC_TM1F"/>
    <property type="match status" value="1"/>
</dbReference>
<feature type="transmembrane region" description="Helical" evidence="7">
    <location>
        <begin position="244"/>
        <end position="267"/>
    </location>
</feature>
<proteinExistence type="predicted"/>
<dbReference type="InterPro" id="IPR011527">
    <property type="entry name" value="ABC1_TM_dom"/>
</dbReference>
<keyword evidence="11" id="KW-1185">Reference proteome</keyword>
<feature type="domain" description="ABC transmembrane type-1" evidence="9">
    <location>
        <begin position="21"/>
        <end position="304"/>
    </location>
</feature>
<reference evidence="10 11" key="1">
    <citation type="submission" date="2024-09" db="EMBL/GenBank/DDBJ databases">
        <authorList>
            <person name="Ruan L."/>
        </authorList>
    </citation>
    <scope>NUCLEOTIDE SEQUENCE [LARGE SCALE GENOMIC DNA]</scope>
    <source>
        <strain evidence="10 11">D33</strain>
    </source>
</reference>
<evidence type="ECO:0000256" key="7">
    <source>
        <dbReference type="SAM" id="Phobius"/>
    </source>
</evidence>
<dbReference type="SUPFAM" id="SSF52540">
    <property type="entry name" value="P-loop containing nucleoside triphosphate hydrolases"/>
    <property type="match status" value="1"/>
</dbReference>
<dbReference type="Proteomes" id="UP001580407">
    <property type="component" value="Unassembled WGS sequence"/>
</dbReference>
<protein>
    <submittedName>
        <fullName evidence="10">ABC transporter ATP-binding protein</fullName>
    </submittedName>
</protein>
<evidence type="ECO:0000313" key="11">
    <source>
        <dbReference type="Proteomes" id="UP001580407"/>
    </source>
</evidence>
<dbReference type="PANTHER" id="PTHR43394:SF1">
    <property type="entry name" value="ATP-BINDING CASSETTE SUB-FAMILY B MEMBER 10, MITOCHONDRIAL"/>
    <property type="match status" value="1"/>
</dbReference>
<evidence type="ECO:0000256" key="3">
    <source>
        <dbReference type="ARBA" id="ARBA00022741"/>
    </source>
</evidence>
<feature type="transmembrane region" description="Helical" evidence="7">
    <location>
        <begin position="159"/>
        <end position="179"/>
    </location>
</feature>
<dbReference type="Gene3D" id="1.20.1560.10">
    <property type="entry name" value="ABC transporter type 1, transmembrane domain"/>
    <property type="match status" value="1"/>
</dbReference>
<dbReference type="PROSITE" id="PS50893">
    <property type="entry name" value="ABC_TRANSPORTER_2"/>
    <property type="match status" value="1"/>
</dbReference>
<evidence type="ECO:0000256" key="2">
    <source>
        <dbReference type="ARBA" id="ARBA00022692"/>
    </source>
</evidence>
<evidence type="ECO:0000313" key="10">
    <source>
        <dbReference type="EMBL" id="MFB5679454.1"/>
    </source>
</evidence>
<dbReference type="RefSeq" id="WP_375523296.1">
    <property type="nucleotide sequence ID" value="NZ_JBHILM010000001.1"/>
</dbReference>
<feature type="transmembrane region" description="Helical" evidence="7">
    <location>
        <begin position="59"/>
        <end position="81"/>
    </location>
</feature>
<feature type="domain" description="ABC transporter" evidence="8">
    <location>
        <begin position="337"/>
        <end position="572"/>
    </location>
</feature>
<comment type="caution">
    <text evidence="10">The sequence shown here is derived from an EMBL/GenBank/DDBJ whole genome shotgun (WGS) entry which is preliminary data.</text>
</comment>
<evidence type="ECO:0000256" key="6">
    <source>
        <dbReference type="ARBA" id="ARBA00023136"/>
    </source>
</evidence>
<organism evidence="10 11">
    <name type="scientific">Paenibacillus terreus</name>
    <dbReference type="NCBI Taxonomy" id="1387834"/>
    <lineage>
        <taxon>Bacteria</taxon>
        <taxon>Bacillati</taxon>
        <taxon>Bacillota</taxon>
        <taxon>Bacilli</taxon>
        <taxon>Bacillales</taxon>
        <taxon>Paenibacillaceae</taxon>
        <taxon>Paenibacillus</taxon>
    </lineage>
</organism>
<comment type="subcellular location">
    <subcellularLocation>
        <location evidence="1">Cell membrane</location>
        <topology evidence="1">Multi-pass membrane protein</topology>
    </subcellularLocation>
</comment>
<dbReference type="InterPro" id="IPR027417">
    <property type="entry name" value="P-loop_NTPase"/>
</dbReference>
<dbReference type="InterPro" id="IPR039421">
    <property type="entry name" value="Type_1_exporter"/>
</dbReference>
<dbReference type="SMART" id="SM00382">
    <property type="entry name" value="AAA"/>
    <property type="match status" value="1"/>
</dbReference>